<dbReference type="CDD" id="cd09917">
    <property type="entry name" value="F-box_SF"/>
    <property type="match status" value="1"/>
</dbReference>
<dbReference type="InterPro" id="IPR001810">
    <property type="entry name" value="F-box_dom"/>
</dbReference>
<dbReference type="AlphaFoldDB" id="A0A7E4W7R4"/>
<dbReference type="SUPFAM" id="SSF81383">
    <property type="entry name" value="F-box domain"/>
    <property type="match status" value="1"/>
</dbReference>
<organism evidence="2 3">
    <name type="scientific">Panagrellus redivivus</name>
    <name type="common">Microworm</name>
    <dbReference type="NCBI Taxonomy" id="6233"/>
    <lineage>
        <taxon>Eukaryota</taxon>
        <taxon>Metazoa</taxon>
        <taxon>Ecdysozoa</taxon>
        <taxon>Nematoda</taxon>
        <taxon>Chromadorea</taxon>
        <taxon>Rhabditida</taxon>
        <taxon>Tylenchina</taxon>
        <taxon>Panagrolaimomorpha</taxon>
        <taxon>Panagrolaimoidea</taxon>
        <taxon>Panagrolaimidae</taxon>
        <taxon>Panagrellus</taxon>
    </lineage>
</organism>
<name>A0A7E4W7R4_PANRE</name>
<protein>
    <submittedName>
        <fullName evidence="3">F-box domain-containing protein</fullName>
    </submittedName>
</protein>
<dbReference type="PROSITE" id="PS50181">
    <property type="entry name" value="FBOX"/>
    <property type="match status" value="1"/>
</dbReference>
<accession>A0A7E4W7R4</accession>
<evidence type="ECO:0000313" key="2">
    <source>
        <dbReference type="Proteomes" id="UP000492821"/>
    </source>
</evidence>
<reference evidence="2" key="1">
    <citation type="journal article" date="2013" name="Genetics">
        <title>The draft genome and transcriptome of Panagrellus redivivus are shaped by the harsh demands of a free-living lifestyle.</title>
        <authorList>
            <person name="Srinivasan J."/>
            <person name="Dillman A.R."/>
            <person name="Macchietto M.G."/>
            <person name="Heikkinen L."/>
            <person name="Lakso M."/>
            <person name="Fracchia K.M."/>
            <person name="Antoshechkin I."/>
            <person name="Mortazavi A."/>
            <person name="Wong G."/>
            <person name="Sternberg P.W."/>
        </authorList>
    </citation>
    <scope>NUCLEOTIDE SEQUENCE [LARGE SCALE GENOMIC DNA]</scope>
    <source>
        <strain evidence="2">MT8872</strain>
    </source>
</reference>
<dbReference type="InterPro" id="IPR036047">
    <property type="entry name" value="F-box-like_dom_sf"/>
</dbReference>
<evidence type="ECO:0000313" key="3">
    <source>
        <dbReference type="WBParaSite" id="Pan_g7627.t1"/>
    </source>
</evidence>
<dbReference type="Proteomes" id="UP000492821">
    <property type="component" value="Unassembled WGS sequence"/>
</dbReference>
<dbReference type="SMART" id="SM00256">
    <property type="entry name" value="FBOX"/>
    <property type="match status" value="1"/>
</dbReference>
<proteinExistence type="predicted"/>
<feature type="domain" description="F-box" evidence="1">
    <location>
        <begin position="80"/>
        <end position="124"/>
    </location>
</feature>
<dbReference type="Pfam" id="PF00646">
    <property type="entry name" value="F-box"/>
    <property type="match status" value="1"/>
</dbReference>
<dbReference type="WBParaSite" id="Pan_g7627.t1">
    <property type="protein sequence ID" value="Pan_g7627.t1"/>
    <property type="gene ID" value="Pan_g7627"/>
</dbReference>
<keyword evidence="2" id="KW-1185">Reference proteome</keyword>
<reference evidence="3" key="2">
    <citation type="submission" date="2020-10" db="UniProtKB">
        <authorList>
            <consortium name="WormBaseParasite"/>
        </authorList>
    </citation>
    <scope>IDENTIFICATION</scope>
</reference>
<sequence>MFCCLPLPKARAELPSNAHQRSQSRRTSNANALRLKRLAGLGISPLKRGLLAVVSKPLRRLRADRKSSMAMSPPSQRSSPPFLDLLPNEIVCSILQHVSPLDLDQCRLVNRRTCNLIDAHYKRLPLHQVEAIVSPDNAYITVSLLGAKVARTHIVRTDGLQHNTGIWKQRIVITRMVLHQLTQKTITVLEKLWLKQVLRHMWEIEFRGSNWHFLPLHLFKEVQRLKVVDLSCRSELSRLPSILRLCPDLKKLQLFGVECKPAEVERFLHAWTNITQPHIFDEVSLYFGVNSSNDSWKEYYPSFKYPNARNPEIVLHGTFGNCNSLKLNIGNETIPICESEKIQVLQNGLPVDFATMKYNGCLLSVTSPRRNRFFVNVCTSHPGYLRAEPATFTLCGTQHFVIRMVSPIPPTEPMTLHFEYQKALESRFSYVHHVFLDDLQYEQIHLPLQYYD</sequence>
<evidence type="ECO:0000259" key="1">
    <source>
        <dbReference type="PROSITE" id="PS50181"/>
    </source>
</evidence>